<dbReference type="Pfam" id="PF12146">
    <property type="entry name" value="Hydrolase_4"/>
    <property type="match status" value="1"/>
</dbReference>
<feature type="compositionally biased region" description="Basic and acidic residues" evidence="1">
    <location>
        <begin position="310"/>
        <end position="320"/>
    </location>
</feature>
<evidence type="ECO:0000313" key="3">
    <source>
        <dbReference type="EMBL" id="EFV42876.1"/>
    </source>
</evidence>
<dbReference type="HOGENOM" id="CLU_076594_1_0_7"/>
<proteinExistence type="predicted"/>
<feature type="domain" description="Serine aminopeptidase S33" evidence="2">
    <location>
        <begin position="19"/>
        <end position="253"/>
    </location>
</feature>
<dbReference type="Gene3D" id="3.40.50.1820">
    <property type="entry name" value="alpha/beta hydrolase"/>
    <property type="match status" value="1"/>
</dbReference>
<feature type="compositionally biased region" description="Low complexity" evidence="1">
    <location>
        <begin position="282"/>
        <end position="309"/>
    </location>
</feature>
<accession>E5YAY1</accession>
<dbReference type="SUPFAM" id="SSF53474">
    <property type="entry name" value="alpha/beta-Hydrolases"/>
    <property type="match status" value="1"/>
</dbReference>
<dbReference type="Proteomes" id="UP000006034">
    <property type="component" value="Unassembled WGS sequence"/>
</dbReference>
<dbReference type="InterPro" id="IPR022742">
    <property type="entry name" value="Hydrolase_4"/>
</dbReference>
<evidence type="ECO:0000313" key="4">
    <source>
        <dbReference type="Proteomes" id="UP000006034"/>
    </source>
</evidence>
<evidence type="ECO:0000256" key="1">
    <source>
        <dbReference type="SAM" id="MobiDB-lite"/>
    </source>
</evidence>
<gene>
    <name evidence="3" type="ORF">HMPREF0179_03352</name>
</gene>
<comment type="caution">
    <text evidence="3">The sequence shown here is derived from an EMBL/GenBank/DDBJ whole genome shotgun (WGS) entry which is preliminary data.</text>
</comment>
<dbReference type="EMBL" id="ADCP02000004">
    <property type="protein sequence ID" value="EFV42876.1"/>
    <property type="molecule type" value="Genomic_DNA"/>
</dbReference>
<reference evidence="3 4" key="1">
    <citation type="submission" date="2010-10" db="EMBL/GenBank/DDBJ databases">
        <authorList>
            <consortium name="The Broad Institute Genome Sequencing Platform"/>
            <person name="Ward D."/>
            <person name="Earl A."/>
            <person name="Feldgarden M."/>
            <person name="Young S.K."/>
            <person name="Gargeya S."/>
            <person name="Zeng Q."/>
            <person name="Alvarado L."/>
            <person name="Berlin A."/>
            <person name="Bochicchio J."/>
            <person name="Chapman S.B."/>
            <person name="Chen Z."/>
            <person name="Freedman E."/>
            <person name="Gellesch M."/>
            <person name="Goldberg J."/>
            <person name="Griggs A."/>
            <person name="Gujja S."/>
            <person name="Heilman E."/>
            <person name="Heiman D."/>
            <person name="Howarth C."/>
            <person name="Mehta T."/>
            <person name="Neiman D."/>
            <person name="Pearson M."/>
            <person name="Roberts A."/>
            <person name="Saif S."/>
            <person name="Shea T."/>
            <person name="Shenoy N."/>
            <person name="Sisk P."/>
            <person name="Stolte C."/>
            <person name="Sykes S."/>
            <person name="White J."/>
            <person name="Yandava C."/>
            <person name="Allen-Vercoe E."/>
            <person name="Sibley C."/>
            <person name="Ambrose C.E."/>
            <person name="Strauss J."/>
            <person name="Daigneault M."/>
            <person name="Haas B."/>
            <person name="Nusbaum C."/>
            <person name="Birren B."/>
        </authorList>
    </citation>
    <scope>NUCLEOTIDE SEQUENCE [LARGE SCALE GENOMIC DNA]</scope>
    <source>
        <strain evidence="3 4">3_1_6</strain>
    </source>
</reference>
<keyword evidence="4" id="KW-1185">Reference proteome</keyword>
<sequence>MQSLERLGPFFPGGRIGFLLVHGLAGTPAEMKILGKRLNRYGFTVLCPQLAGHCASEEELITTCWSDWSRSVEDAFDALSRHMDAVFVGGLSAGAVLSLRHAQRYPGRARGLALYSTTLRYDGWTIPKLSFLLPLILKTPYFGKRYRFEEAFPYGIMDDKLRGRILAQMQSGDAAAAGFTATPGASLKQLWGLVAAVKRDLPSIKTPTLIVHAGNDDIASARSNALYVRDHIGGPTELLLLDRSYHMVTIDQERNVVGDATARFAWNLLSDAERERLAAVAREPVPAAPETSAQTPDAAAPSPASSVAEGMEKAAEGAGR</sequence>
<dbReference type="eggNOG" id="COG1647">
    <property type="taxonomic scope" value="Bacteria"/>
</dbReference>
<evidence type="ECO:0000259" key="2">
    <source>
        <dbReference type="Pfam" id="PF12146"/>
    </source>
</evidence>
<name>E5YAY1_BILW3</name>
<dbReference type="OrthoDB" id="9786110at2"/>
<protein>
    <submittedName>
        <fullName evidence="3">Carboxylesterase</fullName>
    </submittedName>
</protein>
<dbReference type="RefSeq" id="WP_005030084.1">
    <property type="nucleotide sequence ID" value="NZ_KE150241.1"/>
</dbReference>
<dbReference type="STRING" id="563192.HMPREF0179_03352"/>
<dbReference type="AlphaFoldDB" id="E5YAY1"/>
<feature type="region of interest" description="Disordered" evidence="1">
    <location>
        <begin position="282"/>
        <end position="320"/>
    </location>
</feature>
<organism evidence="3 4">
    <name type="scientific">Bilophila wadsworthia (strain 3_1_6)</name>
    <dbReference type="NCBI Taxonomy" id="563192"/>
    <lineage>
        <taxon>Bacteria</taxon>
        <taxon>Pseudomonadati</taxon>
        <taxon>Thermodesulfobacteriota</taxon>
        <taxon>Desulfovibrionia</taxon>
        <taxon>Desulfovibrionales</taxon>
        <taxon>Desulfovibrionaceae</taxon>
        <taxon>Bilophila</taxon>
    </lineage>
</organism>
<dbReference type="GeneID" id="78087544"/>
<reference evidence="3 4" key="2">
    <citation type="submission" date="2013-04" db="EMBL/GenBank/DDBJ databases">
        <title>The Genome Sequence of Bilophila wadsworthia 3_1_6.</title>
        <authorList>
            <consortium name="The Broad Institute Genomics Platform"/>
            <person name="Earl A."/>
            <person name="Ward D."/>
            <person name="Feldgarden M."/>
            <person name="Gevers D."/>
            <person name="Sibley C."/>
            <person name="Strauss J."/>
            <person name="Allen-Vercoe E."/>
            <person name="Walker B."/>
            <person name="Young S."/>
            <person name="Zeng Q."/>
            <person name="Gargeya S."/>
            <person name="Fitzgerald M."/>
            <person name="Haas B."/>
            <person name="Abouelleil A."/>
            <person name="Allen A.W."/>
            <person name="Alvarado L."/>
            <person name="Arachchi H.M."/>
            <person name="Berlin A.M."/>
            <person name="Chapman S.B."/>
            <person name="Gainer-Dewar J."/>
            <person name="Goldberg J."/>
            <person name="Griggs A."/>
            <person name="Gujja S."/>
            <person name="Hansen M."/>
            <person name="Howarth C."/>
            <person name="Imamovic A."/>
            <person name="Ireland A."/>
            <person name="Larimer J."/>
            <person name="McCowan C."/>
            <person name="Murphy C."/>
            <person name="Pearson M."/>
            <person name="Poon T.W."/>
            <person name="Priest M."/>
            <person name="Roberts A."/>
            <person name="Saif S."/>
            <person name="Shea T."/>
            <person name="Sisk P."/>
            <person name="Sykes S."/>
            <person name="Wortman J."/>
            <person name="Nusbaum C."/>
            <person name="Birren B."/>
        </authorList>
    </citation>
    <scope>NUCLEOTIDE SEQUENCE [LARGE SCALE GENOMIC DNA]</scope>
    <source>
        <strain evidence="3 4">3_1_6</strain>
    </source>
</reference>
<dbReference type="InterPro" id="IPR029058">
    <property type="entry name" value="AB_hydrolase_fold"/>
</dbReference>